<evidence type="ECO:0000256" key="2">
    <source>
        <dbReference type="ARBA" id="ARBA00022475"/>
    </source>
</evidence>
<comment type="subcellular location">
    <subcellularLocation>
        <location evidence="1">Cell membrane</location>
        <topology evidence="1">Multi-pass membrane protein</topology>
    </subcellularLocation>
</comment>
<feature type="transmembrane region" description="Helical" evidence="6">
    <location>
        <begin position="65"/>
        <end position="83"/>
    </location>
</feature>
<name>A0A2U1ZUQ9_9MICO</name>
<dbReference type="Proteomes" id="UP000245166">
    <property type="component" value="Unassembled WGS sequence"/>
</dbReference>
<sequence length="570" mass="62015">MRINAARVAAVIAVLTVVSALQRHIWGHLAFLHDVLPWLVDGSARVSFLFVGILLLGAARGLRHGHVLALGVSVVVLVLAAVLHVSPHFSTLLGLVPLAGAVWLLRERRAFTVHASRATIRRSLGFVGIAVLGLLVIGVVLVLLTENDASTVVDERALTVVRVVEVLFLVGFLAQLGWTLLAPRRPAVVTSADHLRDRERARAIVAAHGGGTLDYFALRDDKDFFFAGRSVIAYSARSGVCLVSPDPVGPVEERAEVWAEFLDFTQQFGWSVSIVAAAEDWLPFYEASGLRAAYLGDEAVVDCSQFTLAGGSRKSLRHAVTRVEKAGYTTTFHDPVTLEPELREAILAMSDESRRGEGERGFSMTLSRLLDPADTGLWMSITRNAEGRVDAFVQWVPAQHYNGWSLDVMRRRMDVEGLPNGLIDFTIAHTIAAIGDGHAPGVEPVDGMRGLGLNFAVMRQVLKGESENRLDQLVKPLLQRFSKGTQMETLSVFNEKYGPEWVSRWLMLDAPEFVATQLLVMADAEGVTEVPVLGRFFDHAREYDRSAPGAVTTTAAGARGVPAAGAEARR</sequence>
<dbReference type="EMBL" id="PYHR01000002">
    <property type="protein sequence ID" value="PWD50714.1"/>
    <property type="molecule type" value="Genomic_DNA"/>
</dbReference>
<dbReference type="AlphaFoldDB" id="A0A2U1ZUQ9"/>
<evidence type="ECO:0000313" key="9">
    <source>
        <dbReference type="Proteomes" id="UP000245166"/>
    </source>
</evidence>
<feature type="domain" description="Phosphatidylglycerol lysyltransferase C-terminal" evidence="7">
    <location>
        <begin position="202"/>
        <end position="506"/>
    </location>
</feature>
<keyword evidence="9" id="KW-1185">Reference proteome</keyword>
<keyword evidence="3 6" id="KW-0812">Transmembrane</keyword>
<dbReference type="GO" id="GO:0005886">
    <property type="term" value="C:plasma membrane"/>
    <property type="evidence" value="ECO:0007669"/>
    <property type="project" value="UniProtKB-SubCell"/>
</dbReference>
<dbReference type="InterPro" id="IPR024320">
    <property type="entry name" value="LPG_synthase_C"/>
</dbReference>
<evidence type="ECO:0000259" key="7">
    <source>
        <dbReference type="Pfam" id="PF09924"/>
    </source>
</evidence>
<comment type="caution">
    <text evidence="8">The sequence shown here is derived from an EMBL/GenBank/DDBJ whole genome shotgun (WGS) entry which is preliminary data.</text>
</comment>
<dbReference type="GO" id="GO:0055091">
    <property type="term" value="P:phospholipid homeostasis"/>
    <property type="evidence" value="ECO:0007669"/>
    <property type="project" value="TreeGrafter"/>
</dbReference>
<feature type="transmembrane region" description="Helical" evidence="6">
    <location>
        <begin position="36"/>
        <end position="58"/>
    </location>
</feature>
<dbReference type="Pfam" id="PF09924">
    <property type="entry name" value="LPG_synthase_C"/>
    <property type="match status" value="1"/>
</dbReference>
<evidence type="ECO:0000313" key="8">
    <source>
        <dbReference type="EMBL" id="PWD50714.1"/>
    </source>
</evidence>
<evidence type="ECO:0000256" key="4">
    <source>
        <dbReference type="ARBA" id="ARBA00022989"/>
    </source>
</evidence>
<reference evidence="8 9" key="1">
    <citation type="submission" date="2018-03" db="EMBL/GenBank/DDBJ databases">
        <title>Genome assembly of novel Miniimonas species PCH200.</title>
        <authorList>
            <person name="Thakur V."/>
            <person name="Kumar V."/>
            <person name="Singh D."/>
        </authorList>
    </citation>
    <scope>NUCLEOTIDE SEQUENCE [LARGE SCALE GENOMIC DNA]</scope>
    <source>
        <strain evidence="8 9">PCH200</strain>
    </source>
</reference>
<feature type="transmembrane region" description="Helical" evidence="6">
    <location>
        <begin position="157"/>
        <end position="181"/>
    </location>
</feature>
<evidence type="ECO:0000256" key="5">
    <source>
        <dbReference type="ARBA" id="ARBA00023136"/>
    </source>
</evidence>
<evidence type="ECO:0000256" key="6">
    <source>
        <dbReference type="SAM" id="Phobius"/>
    </source>
</evidence>
<keyword evidence="4 6" id="KW-1133">Transmembrane helix</keyword>
<feature type="transmembrane region" description="Helical" evidence="6">
    <location>
        <begin position="89"/>
        <end position="105"/>
    </location>
</feature>
<dbReference type="PANTHER" id="PTHR34697">
    <property type="entry name" value="PHOSPHATIDYLGLYCEROL LYSYLTRANSFERASE"/>
    <property type="match status" value="1"/>
</dbReference>
<organism evidence="8 9">
    <name type="scientific">Serinibacter arcticus</name>
    <dbReference type="NCBI Taxonomy" id="1655435"/>
    <lineage>
        <taxon>Bacteria</taxon>
        <taxon>Bacillati</taxon>
        <taxon>Actinomycetota</taxon>
        <taxon>Actinomycetes</taxon>
        <taxon>Micrococcales</taxon>
        <taxon>Beutenbergiaceae</taxon>
        <taxon>Serinibacter</taxon>
    </lineage>
</organism>
<keyword evidence="5 6" id="KW-0472">Membrane</keyword>
<proteinExistence type="predicted"/>
<protein>
    <recommendedName>
        <fullName evidence="7">Phosphatidylglycerol lysyltransferase C-terminal domain-containing protein</fullName>
    </recommendedName>
</protein>
<keyword evidence="2" id="KW-1003">Cell membrane</keyword>
<dbReference type="InterPro" id="IPR051211">
    <property type="entry name" value="PG_lysyltransferase"/>
</dbReference>
<evidence type="ECO:0000256" key="1">
    <source>
        <dbReference type="ARBA" id="ARBA00004651"/>
    </source>
</evidence>
<evidence type="ECO:0000256" key="3">
    <source>
        <dbReference type="ARBA" id="ARBA00022692"/>
    </source>
</evidence>
<gene>
    <name evidence="8" type="ORF">C8046_08675</name>
</gene>
<dbReference type="GO" id="GO:0016755">
    <property type="term" value="F:aminoacyltransferase activity"/>
    <property type="evidence" value="ECO:0007669"/>
    <property type="project" value="TreeGrafter"/>
</dbReference>
<accession>A0A2U1ZUQ9</accession>
<dbReference type="PANTHER" id="PTHR34697:SF2">
    <property type="entry name" value="PHOSPHATIDYLGLYCEROL LYSYLTRANSFERASE"/>
    <property type="match status" value="1"/>
</dbReference>
<feature type="transmembrane region" description="Helical" evidence="6">
    <location>
        <begin position="126"/>
        <end position="145"/>
    </location>
</feature>